<dbReference type="Proteomes" id="UP000713904">
    <property type="component" value="Unassembled WGS sequence"/>
</dbReference>
<accession>A0ABR6TIE6</accession>
<sequence length="244" mass="28332">MSKLKKTLSVIYYLVILLMVLILYSANFDIGFASILSQKILSLEYGEITITLFSSLVVIISFIKIITTVLQRTSERYFTLFEDSGNVSISDTAINKVVENSLNSFDEVLEHTISTKIRDDKNGESRIIVNIKCGLNEELCRRKGYYEEKEINLEERVENQKEDSTENNKNYMSINDFCNKIQRYVHSSLEKFLSLKVEQVNIKFYDIKQREDTKTNVKKDNGNNSSKSVVNNQKNYQEKKKRVN</sequence>
<name>A0ABR6TIE6_9FIRM</name>
<evidence type="ECO:0000256" key="2">
    <source>
        <dbReference type="SAM" id="Phobius"/>
    </source>
</evidence>
<keyword evidence="4" id="KW-1185">Reference proteome</keyword>
<feature type="region of interest" description="Disordered" evidence="1">
    <location>
        <begin position="215"/>
        <end position="244"/>
    </location>
</feature>
<organism evidence="3 4">
    <name type="scientific">Peptostreptococcus canis</name>
    <dbReference type="NCBI Taxonomy" id="1159213"/>
    <lineage>
        <taxon>Bacteria</taxon>
        <taxon>Bacillati</taxon>
        <taxon>Bacillota</taxon>
        <taxon>Clostridia</taxon>
        <taxon>Peptostreptococcales</taxon>
        <taxon>Peptostreptococcaceae</taxon>
        <taxon>Peptostreptococcus</taxon>
    </lineage>
</organism>
<proteinExistence type="predicted"/>
<feature type="transmembrane region" description="Helical" evidence="2">
    <location>
        <begin position="48"/>
        <end position="70"/>
    </location>
</feature>
<reference evidence="3 4" key="1">
    <citation type="submission" date="2020-05" db="EMBL/GenBank/DDBJ databases">
        <title>Draft genome of xy-202 and genomic insight in genome of the genus Peptostreptococcus.</title>
        <authorList>
            <person name="Zhang Z."/>
        </authorList>
    </citation>
    <scope>NUCLEOTIDE SEQUENCE [LARGE SCALE GENOMIC DNA]</scope>
    <source>
        <strain evidence="3 4">DSM 27025</strain>
    </source>
</reference>
<evidence type="ECO:0000313" key="4">
    <source>
        <dbReference type="Proteomes" id="UP000713904"/>
    </source>
</evidence>
<keyword evidence="2" id="KW-0812">Transmembrane</keyword>
<feature type="transmembrane region" description="Helical" evidence="2">
    <location>
        <begin position="12"/>
        <end position="36"/>
    </location>
</feature>
<evidence type="ECO:0000256" key="1">
    <source>
        <dbReference type="SAM" id="MobiDB-lite"/>
    </source>
</evidence>
<dbReference type="RefSeq" id="WP_185623223.1">
    <property type="nucleotide sequence ID" value="NZ_JABGBW010000001.1"/>
</dbReference>
<dbReference type="EMBL" id="JABGBW010000001">
    <property type="protein sequence ID" value="MBC2575182.1"/>
    <property type="molecule type" value="Genomic_DNA"/>
</dbReference>
<feature type="compositionally biased region" description="Low complexity" evidence="1">
    <location>
        <begin position="222"/>
        <end position="235"/>
    </location>
</feature>
<gene>
    <name evidence="3" type="ORF">HLB29_00590</name>
</gene>
<keyword evidence="2" id="KW-1133">Transmembrane helix</keyword>
<evidence type="ECO:0008006" key="5">
    <source>
        <dbReference type="Google" id="ProtNLM"/>
    </source>
</evidence>
<comment type="caution">
    <text evidence="3">The sequence shown here is derived from an EMBL/GenBank/DDBJ whole genome shotgun (WGS) entry which is preliminary data.</text>
</comment>
<evidence type="ECO:0000313" key="3">
    <source>
        <dbReference type="EMBL" id="MBC2575182.1"/>
    </source>
</evidence>
<protein>
    <recommendedName>
        <fullName evidence="5">Alkaline shock response membrane anchor protein AmaP</fullName>
    </recommendedName>
</protein>
<keyword evidence="2" id="KW-0472">Membrane</keyword>